<dbReference type="EMBL" id="BMER01000001">
    <property type="protein sequence ID" value="GGG77754.1"/>
    <property type="molecule type" value="Genomic_DNA"/>
</dbReference>
<accession>A0A917M469</accession>
<protein>
    <submittedName>
        <fullName evidence="1">Uncharacterized protein</fullName>
    </submittedName>
</protein>
<keyword evidence="2" id="KW-1185">Reference proteome</keyword>
<reference evidence="1" key="2">
    <citation type="submission" date="2020-09" db="EMBL/GenBank/DDBJ databases">
        <authorList>
            <person name="Sun Q."/>
            <person name="Zhou Y."/>
        </authorList>
    </citation>
    <scope>NUCLEOTIDE SEQUENCE</scope>
    <source>
        <strain evidence="1">CGMCC 1.12195</strain>
    </source>
</reference>
<proteinExistence type="predicted"/>
<dbReference type="AlphaFoldDB" id="A0A917M469"/>
<gene>
    <name evidence="1" type="ORF">GCM10007415_07180</name>
</gene>
<reference evidence="1" key="1">
    <citation type="journal article" date="2014" name="Int. J. Syst. Evol. Microbiol.">
        <title>Complete genome sequence of Corynebacterium casei LMG S-19264T (=DSM 44701T), isolated from a smear-ripened cheese.</title>
        <authorList>
            <consortium name="US DOE Joint Genome Institute (JGI-PGF)"/>
            <person name="Walter F."/>
            <person name="Albersmeier A."/>
            <person name="Kalinowski J."/>
            <person name="Ruckert C."/>
        </authorList>
    </citation>
    <scope>NUCLEOTIDE SEQUENCE</scope>
    <source>
        <strain evidence="1">CGMCC 1.12195</strain>
    </source>
</reference>
<comment type="caution">
    <text evidence="1">The sequence shown here is derived from an EMBL/GenBank/DDBJ whole genome shotgun (WGS) entry which is preliminary data.</text>
</comment>
<evidence type="ECO:0000313" key="2">
    <source>
        <dbReference type="Proteomes" id="UP000660862"/>
    </source>
</evidence>
<name>A0A917M469_9SPHI</name>
<sequence>MSGVITDVFAQEGKSNLTHIGLIYPLSTNGKTAQLDTNDFSLHLIAGISRQENNFLIAGVAGIVKGDAKGTMISGVYNQVGGHAKGVQVAGLINRIQQDAEGAQIAGLINQSGRAQGIQIAGLMNRSGDATTQVAGLVNVAKRVSGVQVAGLINIAEQSDYPIGILNFIKEGEQQIGIAVDEEGSTTVALRSGGRVLYGIVGLGYNFKHEEARYVVEAGIGAHLVSAGAFRLNAEVASAAMTNFEDGVYGKQRLGVLAGFRITPGIELFAGPTLNHLLTESDQTDLRDSRYLWSWDGDDVHSGFFVGGMVGVQFSL</sequence>
<evidence type="ECO:0000313" key="1">
    <source>
        <dbReference type="EMBL" id="GGG77754.1"/>
    </source>
</evidence>
<dbReference type="RefSeq" id="WP_188504550.1">
    <property type="nucleotide sequence ID" value="NZ_BMER01000001.1"/>
</dbReference>
<dbReference type="Proteomes" id="UP000660862">
    <property type="component" value="Unassembled WGS sequence"/>
</dbReference>
<organism evidence="1 2">
    <name type="scientific">Parapedobacter pyrenivorans</name>
    <dbReference type="NCBI Taxonomy" id="1305674"/>
    <lineage>
        <taxon>Bacteria</taxon>
        <taxon>Pseudomonadati</taxon>
        <taxon>Bacteroidota</taxon>
        <taxon>Sphingobacteriia</taxon>
        <taxon>Sphingobacteriales</taxon>
        <taxon>Sphingobacteriaceae</taxon>
        <taxon>Parapedobacter</taxon>
    </lineage>
</organism>